<dbReference type="Proteomes" id="UP000799302">
    <property type="component" value="Unassembled WGS sequence"/>
</dbReference>
<keyword evidence="4" id="KW-1185">Reference proteome</keyword>
<dbReference type="AlphaFoldDB" id="A0A6A6U6W1"/>
<evidence type="ECO:0000256" key="1">
    <source>
        <dbReference type="SAM" id="MobiDB-lite"/>
    </source>
</evidence>
<organism evidence="3 4">
    <name type="scientific">Microthyrium microscopicum</name>
    <dbReference type="NCBI Taxonomy" id="703497"/>
    <lineage>
        <taxon>Eukaryota</taxon>
        <taxon>Fungi</taxon>
        <taxon>Dikarya</taxon>
        <taxon>Ascomycota</taxon>
        <taxon>Pezizomycotina</taxon>
        <taxon>Dothideomycetes</taxon>
        <taxon>Dothideomycetes incertae sedis</taxon>
        <taxon>Microthyriales</taxon>
        <taxon>Microthyriaceae</taxon>
        <taxon>Microthyrium</taxon>
    </lineage>
</organism>
<sequence length="293" mass="33342">MSQNLPIMPNPTKRSASDDDVEQSSKRRKVCTKSSQWDTRRPSAGAFSFSGPTIQVTVGQGDESCTFIVLIEPLILDSGFFRSMLRSNKFKEGADGVVSLPDHQPATFNLYLNYIYRGKLFVADGVPKEGIEDEEDTSLEEPEKPDELLENKIAYAEERMEELCEATYNKEVSKLIPAISLADYLQSDGFHNASMDALIESGKEFEHLYAGPKEIIQVMNTGVPSLIKPTEDFYVYSAYLDSEWFGAEQDAPAETSTFWRDVMKEYLTRVKFHPDDFPDKCPWEVDRCQYHRH</sequence>
<dbReference type="CDD" id="cd18186">
    <property type="entry name" value="BTB_POZ_ZBTB_KLHL-like"/>
    <property type="match status" value="1"/>
</dbReference>
<dbReference type="EMBL" id="MU004237">
    <property type="protein sequence ID" value="KAF2667995.1"/>
    <property type="molecule type" value="Genomic_DNA"/>
</dbReference>
<name>A0A6A6U6W1_9PEZI</name>
<dbReference type="InterPro" id="IPR011333">
    <property type="entry name" value="SKP1/BTB/POZ_sf"/>
</dbReference>
<gene>
    <name evidence="3" type="ORF">BT63DRAFT_441516</name>
</gene>
<reference evidence="3" key="1">
    <citation type="journal article" date="2020" name="Stud. Mycol.">
        <title>101 Dothideomycetes genomes: a test case for predicting lifestyles and emergence of pathogens.</title>
        <authorList>
            <person name="Haridas S."/>
            <person name="Albert R."/>
            <person name="Binder M."/>
            <person name="Bloem J."/>
            <person name="Labutti K."/>
            <person name="Salamov A."/>
            <person name="Andreopoulos B."/>
            <person name="Baker S."/>
            <person name="Barry K."/>
            <person name="Bills G."/>
            <person name="Bluhm B."/>
            <person name="Cannon C."/>
            <person name="Castanera R."/>
            <person name="Culley D."/>
            <person name="Daum C."/>
            <person name="Ezra D."/>
            <person name="Gonzalez J."/>
            <person name="Henrissat B."/>
            <person name="Kuo A."/>
            <person name="Liang C."/>
            <person name="Lipzen A."/>
            <person name="Lutzoni F."/>
            <person name="Magnuson J."/>
            <person name="Mondo S."/>
            <person name="Nolan M."/>
            <person name="Ohm R."/>
            <person name="Pangilinan J."/>
            <person name="Park H.-J."/>
            <person name="Ramirez L."/>
            <person name="Alfaro M."/>
            <person name="Sun H."/>
            <person name="Tritt A."/>
            <person name="Yoshinaga Y."/>
            <person name="Zwiers L.-H."/>
            <person name="Turgeon B."/>
            <person name="Goodwin S."/>
            <person name="Spatafora J."/>
            <person name="Crous P."/>
            <person name="Grigoriev I."/>
        </authorList>
    </citation>
    <scope>NUCLEOTIDE SEQUENCE</scope>
    <source>
        <strain evidence="3">CBS 115976</strain>
    </source>
</reference>
<dbReference type="OrthoDB" id="1022638at2759"/>
<evidence type="ECO:0000313" key="4">
    <source>
        <dbReference type="Proteomes" id="UP000799302"/>
    </source>
</evidence>
<evidence type="ECO:0000313" key="3">
    <source>
        <dbReference type="EMBL" id="KAF2667995.1"/>
    </source>
</evidence>
<dbReference type="InterPro" id="IPR000210">
    <property type="entry name" value="BTB/POZ_dom"/>
</dbReference>
<feature type="region of interest" description="Disordered" evidence="1">
    <location>
        <begin position="1"/>
        <end position="36"/>
    </location>
</feature>
<protein>
    <recommendedName>
        <fullName evidence="2">BTB domain-containing protein</fullName>
    </recommendedName>
</protein>
<dbReference type="Gene3D" id="3.30.710.10">
    <property type="entry name" value="Potassium Channel Kv1.1, Chain A"/>
    <property type="match status" value="1"/>
</dbReference>
<proteinExistence type="predicted"/>
<dbReference type="PANTHER" id="PTHR47843">
    <property type="entry name" value="BTB DOMAIN-CONTAINING PROTEIN-RELATED"/>
    <property type="match status" value="1"/>
</dbReference>
<dbReference type="PANTHER" id="PTHR47843:SF2">
    <property type="entry name" value="BTB DOMAIN-CONTAINING PROTEIN"/>
    <property type="match status" value="1"/>
</dbReference>
<accession>A0A6A6U6W1</accession>
<feature type="domain" description="BTB" evidence="2">
    <location>
        <begin position="74"/>
        <end position="124"/>
    </location>
</feature>
<evidence type="ECO:0000259" key="2">
    <source>
        <dbReference type="PROSITE" id="PS50097"/>
    </source>
</evidence>
<dbReference type="Pfam" id="PF00651">
    <property type="entry name" value="BTB"/>
    <property type="match status" value="1"/>
</dbReference>
<dbReference type="SUPFAM" id="SSF54695">
    <property type="entry name" value="POZ domain"/>
    <property type="match status" value="1"/>
</dbReference>
<dbReference type="PROSITE" id="PS50097">
    <property type="entry name" value="BTB"/>
    <property type="match status" value="1"/>
</dbReference>